<evidence type="ECO:0000256" key="1">
    <source>
        <dbReference type="SAM" id="SignalP"/>
    </source>
</evidence>
<dbReference type="AlphaFoldDB" id="A0A495E7F6"/>
<dbReference type="GO" id="GO:0005615">
    <property type="term" value="C:extracellular space"/>
    <property type="evidence" value="ECO:0007669"/>
    <property type="project" value="TreeGrafter"/>
</dbReference>
<feature type="domain" description="FAS1" evidence="2">
    <location>
        <begin position="54"/>
        <end position="197"/>
    </location>
</feature>
<dbReference type="InterPro" id="IPR000782">
    <property type="entry name" value="FAS1_domain"/>
</dbReference>
<organism evidence="3 4">
    <name type="scientific">Maribacter vaceletii</name>
    <dbReference type="NCBI Taxonomy" id="1206816"/>
    <lineage>
        <taxon>Bacteria</taxon>
        <taxon>Pseudomonadati</taxon>
        <taxon>Bacteroidota</taxon>
        <taxon>Flavobacteriia</taxon>
        <taxon>Flavobacteriales</taxon>
        <taxon>Flavobacteriaceae</taxon>
        <taxon>Maribacter</taxon>
    </lineage>
</organism>
<dbReference type="PANTHER" id="PTHR10900">
    <property type="entry name" value="PERIOSTIN-RELATED"/>
    <property type="match status" value="1"/>
</dbReference>
<dbReference type="EMBL" id="RBIQ01000008">
    <property type="protein sequence ID" value="RKR12875.1"/>
    <property type="molecule type" value="Genomic_DNA"/>
</dbReference>
<reference evidence="3 4" key="1">
    <citation type="submission" date="2018-10" db="EMBL/GenBank/DDBJ databases">
        <title>Genomic Encyclopedia of Archaeal and Bacterial Type Strains, Phase II (KMG-II): from individual species to whole genera.</title>
        <authorList>
            <person name="Goeker M."/>
        </authorList>
    </citation>
    <scope>NUCLEOTIDE SEQUENCE [LARGE SCALE GENOMIC DNA]</scope>
    <source>
        <strain evidence="3 4">DSM 25230</strain>
    </source>
</reference>
<dbReference type="PROSITE" id="PS50213">
    <property type="entry name" value="FAS1"/>
    <property type="match status" value="3"/>
</dbReference>
<dbReference type="FunFam" id="2.30.180.10:FF:000032">
    <property type="entry name" value="Fasciclin domain-containing protein, putative"/>
    <property type="match status" value="1"/>
</dbReference>
<evidence type="ECO:0000313" key="4">
    <source>
        <dbReference type="Proteomes" id="UP000269412"/>
    </source>
</evidence>
<dbReference type="SMART" id="SM00554">
    <property type="entry name" value="FAS1"/>
    <property type="match status" value="3"/>
</dbReference>
<dbReference type="RefSeq" id="WP_121066013.1">
    <property type="nucleotide sequence ID" value="NZ_RBIQ01000008.1"/>
</dbReference>
<dbReference type="GO" id="GO:0007155">
    <property type="term" value="P:cell adhesion"/>
    <property type="evidence" value="ECO:0007669"/>
    <property type="project" value="TreeGrafter"/>
</dbReference>
<proteinExistence type="predicted"/>
<dbReference type="GO" id="GO:0030198">
    <property type="term" value="P:extracellular matrix organization"/>
    <property type="evidence" value="ECO:0007669"/>
    <property type="project" value="TreeGrafter"/>
</dbReference>
<dbReference type="PANTHER" id="PTHR10900:SF77">
    <property type="entry name" value="FI19380P1"/>
    <property type="match status" value="1"/>
</dbReference>
<name>A0A495E7F6_9FLAO</name>
<comment type="caution">
    <text evidence="3">The sequence shown here is derived from an EMBL/GenBank/DDBJ whole genome shotgun (WGS) entry which is preliminary data.</text>
</comment>
<keyword evidence="1" id="KW-0732">Signal</keyword>
<keyword evidence="4" id="KW-1185">Reference proteome</keyword>
<protein>
    <submittedName>
        <fullName evidence="3">Putative surface protein with fasciclin (FAS1) repeats</fullName>
    </submittedName>
</protein>
<feature type="domain" description="FAS1" evidence="2">
    <location>
        <begin position="214"/>
        <end position="357"/>
    </location>
</feature>
<dbReference type="PROSITE" id="PS51257">
    <property type="entry name" value="PROKAR_LIPOPROTEIN"/>
    <property type="match status" value="1"/>
</dbReference>
<dbReference type="Pfam" id="PF02469">
    <property type="entry name" value="Fasciclin"/>
    <property type="match status" value="3"/>
</dbReference>
<gene>
    <name evidence="3" type="ORF">CLV91_1587</name>
</gene>
<dbReference type="InterPro" id="IPR036378">
    <property type="entry name" value="FAS1_dom_sf"/>
</dbReference>
<evidence type="ECO:0000313" key="3">
    <source>
        <dbReference type="EMBL" id="RKR12875.1"/>
    </source>
</evidence>
<dbReference type="GO" id="GO:0031012">
    <property type="term" value="C:extracellular matrix"/>
    <property type="evidence" value="ECO:0007669"/>
    <property type="project" value="TreeGrafter"/>
</dbReference>
<dbReference type="Proteomes" id="UP000269412">
    <property type="component" value="Unassembled WGS sequence"/>
</dbReference>
<dbReference type="OrthoDB" id="9800666at2"/>
<accession>A0A495E7F6</accession>
<feature type="signal peptide" evidence="1">
    <location>
        <begin position="1"/>
        <end position="24"/>
    </location>
</feature>
<dbReference type="SUPFAM" id="SSF82153">
    <property type="entry name" value="FAS1 domain"/>
    <property type="match status" value="3"/>
</dbReference>
<feature type="domain" description="FAS1" evidence="2">
    <location>
        <begin position="359"/>
        <end position="513"/>
    </location>
</feature>
<dbReference type="Gene3D" id="2.30.180.10">
    <property type="entry name" value="FAS1 domain"/>
    <property type="match status" value="3"/>
</dbReference>
<feature type="chain" id="PRO_5019721818" evidence="1">
    <location>
        <begin position="25"/>
        <end position="522"/>
    </location>
</feature>
<evidence type="ECO:0000259" key="2">
    <source>
        <dbReference type="PROSITE" id="PS50213"/>
    </source>
</evidence>
<dbReference type="InterPro" id="IPR050904">
    <property type="entry name" value="Adhesion/Biosynth-related"/>
</dbReference>
<dbReference type="GO" id="GO:0050839">
    <property type="term" value="F:cell adhesion molecule binding"/>
    <property type="evidence" value="ECO:0007669"/>
    <property type="project" value="TreeGrafter"/>
</dbReference>
<sequence>MKTTSQLRKLLLLLSIFTILFSCSKNDSEEKDEEIIKEKSTKEEEEEIVEQVATLNIIESISATEDLSLFKAAIVKAGLESEFSVAGPLTLFAPTNTAIEELFTLLGNDYNSFDDFNNFIEIELLKRIILYHGIEKQLNSDALSEETIETLLDGDSIKIIASGETFVIGDASEVDANLLEIDTKATNGIIHTIDKILIPAEVQEFLNNTNATNDKTISKLVQENQDFSLLKDALEITGLLDTLNEDGPYTVFAPTNDSFGGIYALLGAGITSLEDIDTAFEIDLLRDVLSYHVFEGVIKFSDITEGEIETLSGDNKIKISSIDNGYELVDATTLGANFVLIDIPAKNGIIHTIDRVLLPQSVIDGLSSEASKVFAAALKNLDNCNIAHNLFKTLQSSLGGFLDKEFTFFIPSDAAFMKLIQEKGYTSLEEFNTAEDLEMLKKIFKYHCVETGKLMSSSIINNESLDTAQGEKITLLVNDNGIYIKDKTDALAKISKSNKEVLRGVIHVIDKVLVPEELIDFL</sequence>